<evidence type="ECO:0000256" key="2">
    <source>
        <dbReference type="SAM" id="Phobius"/>
    </source>
</evidence>
<feature type="compositionally biased region" description="Polar residues" evidence="1">
    <location>
        <begin position="94"/>
        <end position="106"/>
    </location>
</feature>
<feature type="region of interest" description="Disordered" evidence="1">
    <location>
        <begin position="89"/>
        <end position="139"/>
    </location>
</feature>
<dbReference type="AlphaFoldDB" id="A0A182JHA0"/>
<dbReference type="EnsemblMetazoa" id="AATE018075-RA">
    <property type="protein sequence ID" value="AATE018075-PA.1"/>
    <property type="gene ID" value="AATE018075"/>
</dbReference>
<evidence type="ECO:0000313" key="3">
    <source>
        <dbReference type="EnsemblMetazoa" id="AATE018075-PA.1"/>
    </source>
</evidence>
<evidence type="ECO:0000256" key="1">
    <source>
        <dbReference type="SAM" id="MobiDB-lite"/>
    </source>
</evidence>
<proteinExistence type="predicted"/>
<accession>A0A182JHA0</accession>
<keyword evidence="2" id="KW-0812">Transmembrane</keyword>
<feature type="transmembrane region" description="Helical" evidence="2">
    <location>
        <begin position="31"/>
        <end position="50"/>
    </location>
</feature>
<sequence length="139" mass="15114">MDAVVEMLLLPPPLPPLSLPSLVVPAIELDAVFSVDVLVVVVVVVAVVGFGRDSQISAQYPFASAHVVYHEHYGTFRFRSPLFRLTHPNAPQGELSSPSHSQTNAPQRFLVELHNSATHDGCTKPNSHNNGLSRGEQRS</sequence>
<dbReference type="VEuPathDB" id="VectorBase:AATE018075"/>
<organism evidence="3">
    <name type="scientific">Anopheles atroparvus</name>
    <name type="common">European mosquito</name>
    <dbReference type="NCBI Taxonomy" id="41427"/>
    <lineage>
        <taxon>Eukaryota</taxon>
        <taxon>Metazoa</taxon>
        <taxon>Ecdysozoa</taxon>
        <taxon>Arthropoda</taxon>
        <taxon>Hexapoda</taxon>
        <taxon>Insecta</taxon>
        <taxon>Pterygota</taxon>
        <taxon>Neoptera</taxon>
        <taxon>Endopterygota</taxon>
        <taxon>Diptera</taxon>
        <taxon>Nematocera</taxon>
        <taxon>Culicoidea</taxon>
        <taxon>Culicidae</taxon>
        <taxon>Anophelinae</taxon>
        <taxon>Anopheles</taxon>
    </lineage>
</organism>
<keyword evidence="2" id="KW-1133">Transmembrane helix</keyword>
<name>A0A182JHA0_ANOAO</name>
<reference evidence="3" key="1">
    <citation type="submission" date="2022-08" db="UniProtKB">
        <authorList>
            <consortium name="EnsemblMetazoa"/>
        </authorList>
    </citation>
    <scope>IDENTIFICATION</scope>
    <source>
        <strain evidence="3">EBRO</strain>
    </source>
</reference>
<protein>
    <submittedName>
        <fullName evidence="3">Uncharacterized protein</fullName>
    </submittedName>
</protein>
<keyword evidence="2" id="KW-0472">Membrane</keyword>